<gene>
    <name evidence="2" type="ordered locus">Mtc_1176</name>
</gene>
<dbReference type="PANTHER" id="PTHR37318">
    <property type="entry name" value="BSL7504 PROTEIN"/>
    <property type="match status" value="1"/>
</dbReference>
<dbReference type="GeneID" id="11971303"/>
<dbReference type="InterPro" id="IPR036390">
    <property type="entry name" value="WH_DNA-bd_sf"/>
</dbReference>
<dbReference type="HOGENOM" id="CLU_142189_1_1_2"/>
<dbReference type="AlphaFoldDB" id="H8I8M8"/>
<dbReference type="eggNOG" id="arCOG00732">
    <property type="taxonomic scope" value="Archaea"/>
</dbReference>
<feature type="domain" description="Winged helix DNA-binding" evidence="1">
    <location>
        <begin position="16"/>
        <end position="93"/>
    </location>
</feature>
<dbReference type="SUPFAM" id="SSF46785">
    <property type="entry name" value="Winged helix' DNA-binding domain"/>
    <property type="match status" value="1"/>
</dbReference>
<dbReference type="InterPro" id="IPR027395">
    <property type="entry name" value="WH_DNA-bd_dom"/>
</dbReference>
<evidence type="ECO:0000313" key="2">
    <source>
        <dbReference type="EMBL" id="AFC99932.1"/>
    </source>
</evidence>
<name>H8I8M8_METCZ</name>
<sequence length="100" mass="11747">MELKKLMENRLLGNPIRLAIMLYLLTRRRVLFKDLQNVLEITPGNLDSHLKSLEEYNYIKRGKILADRPRTAIEITENGVQELVRYMEMLKETLGMSTKI</sequence>
<organism evidence="2 3">
    <name type="scientific">Methanocella conradii (strain DSM 24694 / JCM 17849 / CGMCC 1.5162 / HZ254)</name>
    <dbReference type="NCBI Taxonomy" id="1041930"/>
    <lineage>
        <taxon>Archaea</taxon>
        <taxon>Methanobacteriati</taxon>
        <taxon>Methanobacteriota</taxon>
        <taxon>Stenosarchaea group</taxon>
        <taxon>Methanomicrobia</taxon>
        <taxon>Methanocellales</taxon>
        <taxon>Methanocellaceae</taxon>
        <taxon>Methanocella</taxon>
    </lineage>
</organism>
<dbReference type="RefSeq" id="WP_014405770.1">
    <property type="nucleotide sequence ID" value="NC_017034.1"/>
</dbReference>
<dbReference type="OrthoDB" id="65295at2157"/>
<keyword evidence="3" id="KW-1185">Reference proteome</keyword>
<dbReference type="InterPro" id="IPR036388">
    <property type="entry name" value="WH-like_DNA-bd_sf"/>
</dbReference>
<accession>H8I8M8</accession>
<dbReference type="Pfam" id="PF13601">
    <property type="entry name" value="HTH_34"/>
    <property type="match status" value="1"/>
</dbReference>
<dbReference type="KEGG" id="mez:Mtc_1176"/>
<protein>
    <submittedName>
        <fullName evidence="2">Transcriptional regulator, ArsR family</fullName>
    </submittedName>
</protein>
<evidence type="ECO:0000313" key="3">
    <source>
        <dbReference type="Proteomes" id="UP000005233"/>
    </source>
</evidence>
<dbReference type="Gene3D" id="1.10.10.10">
    <property type="entry name" value="Winged helix-like DNA-binding domain superfamily/Winged helix DNA-binding domain"/>
    <property type="match status" value="1"/>
</dbReference>
<dbReference type="Proteomes" id="UP000005233">
    <property type="component" value="Chromosome"/>
</dbReference>
<reference evidence="2 3" key="1">
    <citation type="journal article" date="2012" name="J. Bacteriol.">
        <title>Complete genome sequence of a thermophilic methanogen, Methanocella conradii HZ254, isolated from Chinese rice field soil.</title>
        <authorList>
            <person name="Lu Z."/>
            <person name="Lu Y."/>
        </authorList>
    </citation>
    <scope>NUCLEOTIDE SEQUENCE [LARGE SCALE GENOMIC DNA]</scope>
    <source>
        <strain evidence="3">DSM 24694 / JCM 17849 / CGMCC 1.5162 / HZ254</strain>
    </source>
</reference>
<evidence type="ECO:0000259" key="1">
    <source>
        <dbReference type="Pfam" id="PF13601"/>
    </source>
</evidence>
<dbReference type="InterPro" id="IPR011991">
    <property type="entry name" value="ArsR-like_HTH"/>
</dbReference>
<proteinExistence type="predicted"/>
<dbReference type="EMBL" id="CP003243">
    <property type="protein sequence ID" value="AFC99932.1"/>
    <property type="molecule type" value="Genomic_DNA"/>
</dbReference>
<dbReference type="STRING" id="1041930.Mtc_1176"/>
<dbReference type="CDD" id="cd00090">
    <property type="entry name" value="HTH_ARSR"/>
    <property type="match status" value="1"/>
</dbReference>
<dbReference type="PANTHER" id="PTHR37318:SF1">
    <property type="entry name" value="BSL7504 PROTEIN"/>
    <property type="match status" value="1"/>
</dbReference>